<dbReference type="PRINTS" id="PR00786">
    <property type="entry name" value="NEPRILYSIN"/>
</dbReference>
<keyword evidence="7" id="KW-0482">Metalloprotease</keyword>
<evidence type="ECO:0000259" key="10">
    <source>
        <dbReference type="Pfam" id="PF05649"/>
    </source>
</evidence>
<accession>A0A023D996</accession>
<sequence length="692" mass="76280">MALISRTYVRAARVAGILLAAGGTSPSFAANARETVQPYDPGWGFDTSGMDTKIKPGDNFFRYANGTYLDHLTIPPDKSAFGPFTILADVARERVQGILTTAAKKSVATPTTIEEKLGAYYTTFLDEAAVEKLGAQPLQPDLAAVKAVHDAQSLAILFGKGTTTFQFLPFGVGIDADAKDPTSYALMLDQGSLGLPDREYYLKPEFAKKVTAYRAYIGKMLGLIGWPDAAAQADRIVALETELAKVQWTRTERRDPVKTYNPMTISDLEQKAPGIDWLAMFAAAGIPSDGLATRRLVVSEPSAITGMAKIIGSTDFNTLRAWMAFHLADGAAPYLSTDFVQASFEFNQHELNGQPQLSERWKRAVRATSGAMGFAIGKIYVAKYFPPAAKARITELTHEVKSAFAVRLAHVEWMAPETRKAAAQKLANFEIQVGYPNTWRDYGPLVVKPGDLYGNVARANAFNWGHDLSHLGQKVDRNEWFMTPQTVNAYNDPTQVEVVFPAAILQPPFFDPKGDDAVNYGAIGAVIGHEMTHSFDDEGRQFDEHGRLHQWWTDEDVKRFQALADRYGKQFDAFEVLPGTHLNGKLTMGENIADLGGLTLALDAYHASLHGKPAPVVHGLTGDQRVFLGWAQVWREKVRDDAARNSAVTDPHSAPEARVDLPTHNIDAWYKAFDVQPGQKYYLPPEQRVKIW</sequence>
<dbReference type="RefSeq" id="WP_042061165.1">
    <property type="nucleotide sequence ID" value="NZ_BAND01000118.1"/>
</dbReference>
<feature type="signal peptide" evidence="8">
    <location>
        <begin position="1"/>
        <end position="29"/>
    </location>
</feature>
<proteinExistence type="inferred from homology"/>
<feature type="domain" description="Peptidase M13 C-terminal" evidence="9">
    <location>
        <begin position="488"/>
        <end position="689"/>
    </location>
</feature>
<keyword evidence="6" id="KW-0862">Zinc</keyword>
<dbReference type="SUPFAM" id="SSF55486">
    <property type="entry name" value="Metalloproteases ('zincins'), catalytic domain"/>
    <property type="match status" value="1"/>
</dbReference>
<gene>
    <name evidence="11" type="ORF">Amme_119_005</name>
</gene>
<dbReference type="GO" id="GO:0046872">
    <property type="term" value="F:metal ion binding"/>
    <property type="evidence" value="ECO:0007669"/>
    <property type="project" value="UniProtKB-KW"/>
</dbReference>
<keyword evidence="5" id="KW-0378">Hydrolase</keyword>
<dbReference type="PANTHER" id="PTHR11733">
    <property type="entry name" value="ZINC METALLOPROTEASE FAMILY M13 NEPRILYSIN-RELATED"/>
    <property type="match status" value="1"/>
</dbReference>
<keyword evidence="4" id="KW-0479">Metal-binding</keyword>
<name>A0A023D996_ACIMT</name>
<reference evidence="11 12" key="2">
    <citation type="journal article" date="2014" name="FEMS Microbiol. Lett.">
        <title>Draft genomic DNA sequence of the facultatively methylotrophic bacterium Acidomonas methanolica type strain MB58.</title>
        <authorList>
            <person name="Higashiura N."/>
            <person name="Hadano H."/>
            <person name="Hirakawa H."/>
            <person name="Matsutani M."/>
            <person name="Takabe S."/>
            <person name="Matsushita K."/>
            <person name="Azuma Y."/>
        </authorList>
    </citation>
    <scope>NUCLEOTIDE SEQUENCE [LARGE SCALE GENOMIC DNA]</scope>
    <source>
        <strain evidence="11 12">MB58</strain>
    </source>
</reference>
<keyword evidence="12" id="KW-1185">Reference proteome</keyword>
<comment type="cofactor">
    <cofactor evidence="1">
        <name>Zn(2+)</name>
        <dbReference type="ChEBI" id="CHEBI:29105"/>
    </cofactor>
</comment>
<dbReference type="Pfam" id="PF01431">
    <property type="entry name" value="Peptidase_M13"/>
    <property type="match status" value="1"/>
</dbReference>
<comment type="caution">
    <text evidence="11">The sequence shown here is derived from an EMBL/GenBank/DDBJ whole genome shotgun (WGS) entry which is preliminary data.</text>
</comment>
<keyword evidence="3" id="KW-0645">Protease</keyword>
<dbReference type="GO" id="GO:0005886">
    <property type="term" value="C:plasma membrane"/>
    <property type="evidence" value="ECO:0007669"/>
    <property type="project" value="TreeGrafter"/>
</dbReference>
<reference evidence="12" key="1">
    <citation type="journal article" date="2014" name="FEMS Microbiol. Lett.">
        <title>Draft Genomic DNA Sequence of the Facultatively Methylotrophic Bacterium Acidomonas methanolica type strain MB58.</title>
        <authorList>
            <person name="Higashiura N."/>
            <person name="Hadano H."/>
            <person name="Hirakawa H."/>
            <person name="Matsutani M."/>
            <person name="Takabe S."/>
            <person name="Matsushita K."/>
            <person name="Azuma Y."/>
        </authorList>
    </citation>
    <scope>NUCLEOTIDE SEQUENCE [LARGE SCALE GENOMIC DNA]</scope>
    <source>
        <strain evidence="12">MB58</strain>
    </source>
</reference>
<protein>
    <submittedName>
        <fullName evidence="11">Metallopeptidase</fullName>
    </submittedName>
</protein>
<dbReference type="EMBL" id="BAND01000118">
    <property type="protein sequence ID" value="GAJ30290.1"/>
    <property type="molecule type" value="Genomic_DNA"/>
</dbReference>
<keyword evidence="8" id="KW-0732">Signal</keyword>
<evidence type="ECO:0000313" key="11">
    <source>
        <dbReference type="EMBL" id="GAJ30290.1"/>
    </source>
</evidence>
<evidence type="ECO:0000256" key="1">
    <source>
        <dbReference type="ARBA" id="ARBA00001947"/>
    </source>
</evidence>
<evidence type="ECO:0000256" key="8">
    <source>
        <dbReference type="SAM" id="SignalP"/>
    </source>
</evidence>
<dbReference type="InterPro" id="IPR042089">
    <property type="entry name" value="Peptidase_M13_dom_2"/>
</dbReference>
<dbReference type="InterPro" id="IPR018497">
    <property type="entry name" value="Peptidase_M13_C"/>
</dbReference>
<evidence type="ECO:0000256" key="3">
    <source>
        <dbReference type="ARBA" id="ARBA00022670"/>
    </source>
</evidence>
<evidence type="ECO:0000256" key="4">
    <source>
        <dbReference type="ARBA" id="ARBA00022723"/>
    </source>
</evidence>
<dbReference type="AlphaFoldDB" id="A0A023D996"/>
<organism evidence="11 12">
    <name type="scientific">Acidomonas methanolica NBRC 104435</name>
    <dbReference type="NCBI Taxonomy" id="1231351"/>
    <lineage>
        <taxon>Bacteria</taxon>
        <taxon>Pseudomonadati</taxon>
        <taxon>Pseudomonadota</taxon>
        <taxon>Alphaproteobacteria</taxon>
        <taxon>Acetobacterales</taxon>
        <taxon>Acetobacteraceae</taxon>
        <taxon>Acidomonas</taxon>
    </lineage>
</organism>
<dbReference type="InterPro" id="IPR000718">
    <property type="entry name" value="Peptidase_M13"/>
</dbReference>
<feature type="chain" id="PRO_5030001485" evidence="8">
    <location>
        <begin position="30"/>
        <end position="692"/>
    </location>
</feature>
<evidence type="ECO:0000259" key="9">
    <source>
        <dbReference type="Pfam" id="PF01431"/>
    </source>
</evidence>
<dbReference type="PANTHER" id="PTHR11733:SF167">
    <property type="entry name" value="FI17812P1-RELATED"/>
    <property type="match status" value="1"/>
</dbReference>
<dbReference type="InterPro" id="IPR024079">
    <property type="entry name" value="MetalloPept_cat_dom_sf"/>
</dbReference>
<dbReference type="GO" id="GO:0004222">
    <property type="term" value="F:metalloendopeptidase activity"/>
    <property type="evidence" value="ECO:0007669"/>
    <property type="project" value="InterPro"/>
</dbReference>
<evidence type="ECO:0000256" key="5">
    <source>
        <dbReference type="ARBA" id="ARBA00022801"/>
    </source>
</evidence>
<feature type="domain" description="Peptidase M13 N-terminal" evidence="10">
    <location>
        <begin position="56"/>
        <end position="436"/>
    </location>
</feature>
<dbReference type="Gene3D" id="3.40.390.10">
    <property type="entry name" value="Collagenase (Catalytic Domain)"/>
    <property type="match status" value="1"/>
</dbReference>
<evidence type="ECO:0000313" key="12">
    <source>
        <dbReference type="Proteomes" id="UP000019760"/>
    </source>
</evidence>
<dbReference type="GO" id="GO:0016485">
    <property type="term" value="P:protein processing"/>
    <property type="evidence" value="ECO:0007669"/>
    <property type="project" value="TreeGrafter"/>
</dbReference>
<evidence type="ECO:0000256" key="6">
    <source>
        <dbReference type="ARBA" id="ARBA00022833"/>
    </source>
</evidence>
<dbReference type="PROSITE" id="PS51885">
    <property type="entry name" value="NEPRILYSIN"/>
    <property type="match status" value="1"/>
</dbReference>
<dbReference type="Pfam" id="PF05649">
    <property type="entry name" value="Peptidase_M13_N"/>
    <property type="match status" value="1"/>
</dbReference>
<comment type="similarity">
    <text evidence="2">Belongs to the peptidase M13 family.</text>
</comment>
<evidence type="ECO:0000256" key="2">
    <source>
        <dbReference type="ARBA" id="ARBA00007357"/>
    </source>
</evidence>
<dbReference type="Proteomes" id="UP000019760">
    <property type="component" value="Unassembled WGS sequence"/>
</dbReference>
<evidence type="ECO:0000256" key="7">
    <source>
        <dbReference type="ARBA" id="ARBA00023049"/>
    </source>
</evidence>
<dbReference type="InterPro" id="IPR008753">
    <property type="entry name" value="Peptidase_M13_N"/>
</dbReference>
<dbReference type="CDD" id="cd08662">
    <property type="entry name" value="M13"/>
    <property type="match status" value="1"/>
</dbReference>
<dbReference type="Gene3D" id="1.10.1380.10">
    <property type="entry name" value="Neutral endopeptidase , domain2"/>
    <property type="match status" value="1"/>
</dbReference>